<name>A0ABQ7S858_9ACAR</name>
<dbReference type="SMART" id="SM00409">
    <property type="entry name" value="IG"/>
    <property type="match status" value="2"/>
</dbReference>
<evidence type="ECO:0000256" key="1">
    <source>
        <dbReference type="ARBA" id="ARBA00004120"/>
    </source>
</evidence>
<keyword evidence="2" id="KW-0963">Cytoplasm</keyword>
<keyword evidence="3" id="KW-0970">Cilium biogenesis/degradation</keyword>
<evidence type="ECO:0000256" key="4">
    <source>
        <dbReference type="ARBA" id="ARBA00023212"/>
    </source>
</evidence>
<comment type="subcellular location">
    <subcellularLocation>
        <location evidence="1">Cytoplasm</location>
        <location evidence="1">Cytoskeleton</location>
        <location evidence="1">Cilium basal body</location>
    </subcellularLocation>
</comment>
<organism evidence="9 10">
    <name type="scientific">Fragariocoptes setiger</name>
    <dbReference type="NCBI Taxonomy" id="1670756"/>
    <lineage>
        <taxon>Eukaryota</taxon>
        <taxon>Metazoa</taxon>
        <taxon>Ecdysozoa</taxon>
        <taxon>Arthropoda</taxon>
        <taxon>Chelicerata</taxon>
        <taxon>Arachnida</taxon>
        <taxon>Acari</taxon>
        <taxon>Acariformes</taxon>
        <taxon>Trombidiformes</taxon>
        <taxon>Prostigmata</taxon>
        <taxon>Eupodina</taxon>
        <taxon>Eriophyoidea</taxon>
        <taxon>Phytoptidae</taxon>
        <taxon>Fragariocoptes</taxon>
    </lineage>
</organism>
<evidence type="ECO:0000313" key="10">
    <source>
        <dbReference type="Proteomes" id="UP000825002"/>
    </source>
</evidence>
<dbReference type="InterPro" id="IPR003598">
    <property type="entry name" value="Ig_sub2"/>
</dbReference>
<proteinExistence type="predicted"/>
<keyword evidence="5" id="KW-0966">Cell projection</keyword>
<dbReference type="InterPro" id="IPR036179">
    <property type="entry name" value="Ig-like_dom_sf"/>
</dbReference>
<feature type="compositionally biased region" description="Basic and acidic residues" evidence="7">
    <location>
        <begin position="407"/>
        <end position="417"/>
    </location>
</feature>
<dbReference type="Pfam" id="PF13927">
    <property type="entry name" value="Ig_3"/>
    <property type="match status" value="1"/>
</dbReference>
<comment type="caution">
    <text evidence="9">The sequence shown here is derived from an EMBL/GenBank/DDBJ whole genome shotgun (WGS) entry which is preliminary data.</text>
</comment>
<gene>
    <name evidence="9" type="primary">zig-2</name>
    <name evidence="9" type="ORF">GZH46_02066</name>
</gene>
<dbReference type="PANTHER" id="PTHR10075">
    <property type="entry name" value="BASIGIN RELATED"/>
    <property type="match status" value="1"/>
</dbReference>
<evidence type="ECO:0000259" key="8">
    <source>
        <dbReference type="PROSITE" id="PS50835"/>
    </source>
</evidence>
<feature type="non-terminal residue" evidence="9">
    <location>
        <position position="1"/>
    </location>
</feature>
<reference evidence="9 10" key="1">
    <citation type="submission" date="2020-10" db="EMBL/GenBank/DDBJ databases">
        <authorList>
            <person name="Klimov P.B."/>
            <person name="Dyachkov S.M."/>
            <person name="Chetverikov P.E."/>
        </authorList>
    </citation>
    <scope>NUCLEOTIDE SEQUENCE [LARGE SCALE GENOMIC DNA]</scope>
    <source>
        <strain evidence="9">BMOC 18-1129-001#AD2665</strain>
        <tissue evidence="9">Entire mites</tissue>
    </source>
</reference>
<feature type="domain" description="Ig-like" evidence="8">
    <location>
        <begin position="221"/>
        <end position="313"/>
    </location>
</feature>
<dbReference type="InterPro" id="IPR003599">
    <property type="entry name" value="Ig_sub"/>
</dbReference>
<dbReference type="SUPFAM" id="SSF48726">
    <property type="entry name" value="Immunoglobulin"/>
    <property type="match status" value="2"/>
</dbReference>
<dbReference type="SMART" id="SM00408">
    <property type="entry name" value="IGc2"/>
    <property type="match status" value="2"/>
</dbReference>
<dbReference type="Proteomes" id="UP000825002">
    <property type="component" value="Unassembled WGS sequence"/>
</dbReference>
<sequence length="1160" mass="130280">GKKYTPTAAAAVVSGSSSNININIDGIGGSSNVKNINNDDGNSNIGKITLLSFMSNRIGVDAKVLVNSVRFRRLPPKEFSAVQGSSVIIECEAGSSPPPTVRWLKDGKLIHQSEFDNSVDENAAEPSNSINLSAVRSRLYLDCVDISDEAVYTCVAENAYSKISSNTKLSIVDLDQNEAIVAPTTSAATGGNSAPVSSSGSSQSLDGLMPILQCSKSQSGPRIHMWTHNIIELADNDIQLYCRSNKGKGPDSAYTVSWTGPNDKPILPEQKYKYEVLESGDLLIRQLSWSDMGSYMCTVSDERDNRDTATTFVYPTTFNEKPTMSDKRSKIGVYKYTGNVPSSTLRLSLGIESCGHSDKDNKQHGHRKASQHQDLDIVKLNDVRNYRIDWTDRKIIEIKTKTSTKNEAAKNENENEHNNMNTNEDNNKKGANIHTYNVEAIFIGNNDSSTCWSCGRVAYRKCLKDWTAVASASSQPRPYRLNNNYNATSRLLDQLSSSVTNIIDQKQHETTKSWTNECLCMANVTQRPQHSHGMLNHLSVDKTIAIWVNIATNNQQQQQTHAPNIDESQPINSSSDINAEFLNKHIDAPSSSASYLLCLIGLSESQRTLFVRPQLDQFHKIYYYDPSKSKLISKPLLTPLTSPSLDFFINNSVLIQHNDNNSLIPLTYKLKFDSDVIHPIDDDDHSKHQQSIASVKYRPDYDADVGILRHILKSVTNKDFNHQSFPSRVSIVAKPEDELNHRRFMCPVPNNGTCLTKISIDIHKAYDMSSSLPINIPIYVKLNIYRPSNSTWIIINRNKLLANKQQRSSHKLQDTQSVLSRSFDNNITRGPTTYDESDDSPTLMINVTDDKHDNNNRKKIQSILDKQYSLVQPTTFLKSHHLRSNLENAPKLETSTNFEPEFIDLVPSRLYDRSNELCMSDTSITSRSNKYKEVNFSLALQYMLETTTCDSADIDKNTNTNDHGYSINDRDQKTTPAAAPDHIDILLEFYSSDLFDEKLLGWSFISLPLSLQHTNIELSIMRPLANNITDQMRNMFLGSYLSNVDSTIFELARSNNRYLLSTQGCGKVGFSYEAVQQYSNIELSLTTKTTNVHFVSTLIFRSAFISDFNMNKATQDILNINDTSTRELKSSIDSVIQAYRRSRQRLEMSELPDKSHQFAV</sequence>
<evidence type="ECO:0000256" key="3">
    <source>
        <dbReference type="ARBA" id="ARBA00022794"/>
    </source>
</evidence>
<dbReference type="EMBL" id="JAIFTH010000487">
    <property type="protein sequence ID" value="KAG9509415.1"/>
    <property type="molecule type" value="Genomic_DNA"/>
</dbReference>
<dbReference type="InterPro" id="IPR010796">
    <property type="entry name" value="C2_B9-type_dom"/>
</dbReference>
<evidence type="ECO:0000256" key="5">
    <source>
        <dbReference type="ARBA" id="ARBA00023273"/>
    </source>
</evidence>
<evidence type="ECO:0000256" key="6">
    <source>
        <dbReference type="ARBA" id="ARBA00023319"/>
    </source>
</evidence>
<feature type="domain" description="Ig-like" evidence="8">
    <location>
        <begin position="62"/>
        <end position="170"/>
    </location>
</feature>
<dbReference type="Gene3D" id="2.60.40.10">
    <property type="entry name" value="Immunoglobulins"/>
    <property type="match status" value="2"/>
</dbReference>
<evidence type="ECO:0000256" key="7">
    <source>
        <dbReference type="SAM" id="MobiDB-lite"/>
    </source>
</evidence>
<keyword evidence="10" id="KW-1185">Reference proteome</keyword>
<dbReference type="Pfam" id="PF07162">
    <property type="entry name" value="B9-C2"/>
    <property type="match status" value="1"/>
</dbReference>
<dbReference type="PROSITE" id="PS50835">
    <property type="entry name" value="IG_LIKE"/>
    <property type="match status" value="2"/>
</dbReference>
<feature type="non-terminal residue" evidence="9">
    <location>
        <position position="1160"/>
    </location>
</feature>
<keyword evidence="6" id="KW-0393">Immunoglobulin domain</keyword>
<dbReference type="InterPro" id="IPR007110">
    <property type="entry name" value="Ig-like_dom"/>
</dbReference>
<dbReference type="InterPro" id="IPR013783">
    <property type="entry name" value="Ig-like_fold"/>
</dbReference>
<evidence type="ECO:0000313" key="9">
    <source>
        <dbReference type="EMBL" id="KAG9509415.1"/>
    </source>
</evidence>
<feature type="region of interest" description="Disordered" evidence="7">
    <location>
        <begin position="406"/>
        <end position="428"/>
    </location>
</feature>
<accession>A0ABQ7S858</accession>
<protein>
    <submittedName>
        <fullName evidence="9">Zwei Ig domain protein zig-2</fullName>
    </submittedName>
</protein>
<dbReference type="PANTHER" id="PTHR10075:SF100">
    <property type="entry name" value="FASCICLIN-2"/>
    <property type="match status" value="1"/>
</dbReference>
<keyword evidence="4" id="KW-0206">Cytoskeleton</keyword>
<evidence type="ECO:0000256" key="2">
    <source>
        <dbReference type="ARBA" id="ARBA00022490"/>
    </source>
</evidence>